<evidence type="ECO:0000313" key="1">
    <source>
        <dbReference type="EMBL" id="KAG5540816.1"/>
    </source>
</evidence>
<reference evidence="1" key="1">
    <citation type="submission" date="2020-08" db="EMBL/GenBank/DDBJ databases">
        <title>Plant Genome Project.</title>
        <authorList>
            <person name="Zhang R.-G."/>
        </authorList>
    </citation>
    <scope>NUCLEOTIDE SEQUENCE</scope>
    <source>
        <strain evidence="1">WSP0</strain>
        <tissue evidence="1">Leaf</tissue>
    </source>
</reference>
<organism evidence="1 2">
    <name type="scientific">Rhododendron griersonianum</name>
    <dbReference type="NCBI Taxonomy" id="479676"/>
    <lineage>
        <taxon>Eukaryota</taxon>
        <taxon>Viridiplantae</taxon>
        <taxon>Streptophyta</taxon>
        <taxon>Embryophyta</taxon>
        <taxon>Tracheophyta</taxon>
        <taxon>Spermatophyta</taxon>
        <taxon>Magnoliopsida</taxon>
        <taxon>eudicotyledons</taxon>
        <taxon>Gunneridae</taxon>
        <taxon>Pentapetalae</taxon>
        <taxon>asterids</taxon>
        <taxon>Ericales</taxon>
        <taxon>Ericaceae</taxon>
        <taxon>Ericoideae</taxon>
        <taxon>Rhodoreae</taxon>
        <taxon>Rhododendron</taxon>
    </lineage>
</organism>
<protein>
    <submittedName>
        <fullName evidence="1">Uncharacterized protein</fullName>
    </submittedName>
</protein>
<comment type="caution">
    <text evidence="1">The sequence shown here is derived from an EMBL/GenBank/DDBJ whole genome shotgun (WGS) entry which is preliminary data.</text>
</comment>
<proteinExistence type="predicted"/>
<keyword evidence="2" id="KW-1185">Reference proteome</keyword>
<dbReference type="AlphaFoldDB" id="A0AAV6JHZ3"/>
<dbReference type="Proteomes" id="UP000823749">
    <property type="component" value="Chromosome 7"/>
</dbReference>
<evidence type="ECO:0000313" key="2">
    <source>
        <dbReference type="Proteomes" id="UP000823749"/>
    </source>
</evidence>
<accession>A0AAV6JHZ3</accession>
<dbReference type="EMBL" id="JACTNZ010000007">
    <property type="protein sequence ID" value="KAG5540816.1"/>
    <property type="molecule type" value="Genomic_DNA"/>
</dbReference>
<name>A0AAV6JHZ3_9ERIC</name>
<sequence length="204" mass="22526">MADEVVERIGNFHLSDEEDDVIPIADEVCKQVVVACSFSLMDDEVVEALKKVQGYNLLFEPGIRGLILHLSLPSNPSLRLSANPCLSVVPPTFQTTIDIEAQLDWIVIDFHSTSLLFSIDQFSPTTVTILCQDLADLQPKSDNFSQSLTTLHNLPKTCRRLFDSFPTSFDLTRDLPTFDGASPTSVDPSRPPTKCLGSLLLLCD</sequence>
<gene>
    <name evidence="1" type="ORF">RHGRI_020897</name>
</gene>